<dbReference type="EMBL" id="VUMM01000004">
    <property type="protein sequence ID" value="MSS01212.1"/>
    <property type="molecule type" value="Genomic_DNA"/>
</dbReference>
<accession>A0A7X2N2E1</accession>
<dbReference type="NCBIfam" id="TIGR00797">
    <property type="entry name" value="matE"/>
    <property type="match status" value="1"/>
</dbReference>
<dbReference type="Proteomes" id="UP000470082">
    <property type="component" value="Unassembled WGS sequence"/>
</dbReference>
<feature type="transmembrane region" description="Helical" evidence="7">
    <location>
        <begin position="138"/>
        <end position="159"/>
    </location>
</feature>
<sequence length="447" mass="49102">MKDVDLIKGSIWKSIVLFSIPLLIGNLFQQLYNTVDSYVVGNYISSHALAAVGQSTSIINMLVGLFMGLSTGAGVIISQYYGSENFKELKQAIHTSLALTFVLCIVFTLIGIAMAHPILVWIGSPQEVLPLATTYLQIYFAGVSFMLIYNMGSGILRALSDSKSPLIYLMFSSVVNIILDLVFVLILDLGVAGVAIATTIAQFVSAMLVLYKLTHTEEIYKVEWKQIRFSAPILSRIVSIGFPAAIQNAIVSFSNVLVQSYISSFGAAAVAGYSTTVKLDGFLQLPIQSFSMAITTFSGQNYGAGLYKRVRKGLMVTLALCCFIIVSGSLIMYTHSEFLVSLFTKDAKAIRAGMTMISVFAPAYVTLPFCHVIAGSLRGMGQAKAPMVSMIFCFVFLRQLYLYIATSFHPSLVTVFLGWPLTWIINAMIMIIYYIKYSKKLKMKEFA</sequence>
<feature type="transmembrane region" description="Helical" evidence="7">
    <location>
        <begin position="353"/>
        <end position="374"/>
    </location>
</feature>
<proteinExistence type="predicted"/>
<feature type="transmembrane region" description="Helical" evidence="7">
    <location>
        <begin position="97"/>
        <end position="118"/>
    </location>
</feature>
<evidence type="ECO:0000313" key="8">
    <source>
        <dbReference type="EMBL" id="MSS01212.1"/>
    </source>
</evidence>
<dbReference type="GO" id="GO:0015297">
    <property type="term" value="F:antiporter activity"/>
    <property type="evidence" value="ECO:0007669"/>
    <property type="project" value="InterPro"/>
</dbReference>
<name>A0A7X2N2E1_9FIRM</name>
<protein>
    <submittedName>
        <fullName evidence="8">MATE family efflux transporter</fullName>
    </submittedName>
</protein>
<dbReference type="GO" id="GO:0042910">
    <property type="term" value="F:xenobiotic transmembrane transporter activity"/>
    <property type="evidence" value="ECO:0007669"/>
    <property type="project" value="InterPro"/>
</dbReference>
<keyword evidence="4 7" id="KW-0812">Transmembrane</keyword>
<keyword evidence="6 7" id="KW-0472">Membrane</keyword>
<keyword evidence="9" id="KW-1185">Reference proteome</keyword>
<feature type="transmembrane region" description="Helical" evidence="7">
    <location>
        <begin position="416"/>
        <end position="435"/>
    </location>
</feature>
<evidence type="ECO:0000256" key="3">
    <source>
        <dbReference type="ARBA" id="ARBA00022475"/>
    </source>
</evidence>
<evidence type="ECO:0000256" key="5">
    <source>
        <dbReference type="ARBA" id="ARBA00022989"/>
    </source>
</evidence>
<dbReference type="RefSeq" id="WP_154459677.1">
    <property type="nucleotide sequence ID" value="NZ_JBJEEW010000033.1"/>
</dbReference>
<feature type="transmembrane region" description="Helical" evidence="7">
    <location>
        <begin position="314"/>
        <end position="333"/>
    </location>
</feature>
<dbReference type="PIRSF" id="PIRSF006603">
    <property type="entry name" value="DinF"/>
    <property type="match status" value="1"/>
</dbReference>
<comment type="caution">
    <text evidence="8">The sequence shown here is derived from an EMBL/GenBank/DDBJ whole genome shotgun (WGS) entry which is preliminary data.</text>
</comment>
<feature type="transmembrane region" description="Helical" evidence="7">
    <location>
        <begin position="12"/>
        <end position="32"/>
    </location>
</feature>
<feature type="transmembrane region" description="Helical" evidence="7">
    <location>
        <begin position="58"/>
        <end position="77"/>
    </location>
</feature>
<dbReference type="InterPro" id="IPR002528">
    <property type="entry name" value="MATE_fam"/>
</dbReference>
<evidence type="ECO:0000313" key="9">
    <source>
        <dbReference type="Proteomes" id="UP000470082"/>
    </source>
</evidence>
<reference evidence="8 9" key="1">
    <citation type="submission" date="2019-08" db="EMBL/GenBank/DDBJ databases">
        <title>In-depth cultivation of the pig gut microbiome towards novel bacterial diversity and tailored functional studies.</title>
        <authorList>
            <person name="Wylensek D."/>
            <person name="Hitch T.C.A."/>
            <person name="Clavel T."/>
        </authorList>
    </citation>
    <scope>NUCLEOTIDE SEQUENCE [LARGE SCALE GENOMIC DNA]</scope>
    <source>
        <strain evidence="8 9">LKV-178-WT-2G</strain>
    </source>
</reference>
<feature type="transmembrane region" description="Helical" evidence="7">
    <location>
        <begin position="166"/>
        <end position="186"/>
    </location>
</feature>
<dbReference type="PANTHER" id="PTHR43549">
    <property type="entry name" value="MULTIDRUG RESISTANCE PROTEIN YPNP-RELATED"/>
    <property type="match status" value="1"/>
</dbReference>
<evidence type="ECO:0000256" key="7">
    <source>
        <dbReference type="SAM" id="Phobius"/>
    </source>
</evidence>
<feature type="transmembrane region" description="Helical" evidence="7">
    <location>
        <begin position="386"/>
        <end position="404"/>
    </location>
</feature>
<dbReference type="PANTHER" id="PTHR43549:SF3">
    <property type="entry name" value="MULTIDRUG RESISTANCE PROTEIN YPNP-RELATED"/>
    <property type="match status" value="1"/>
</dbReference>
<keyword evidence="2" id="KW-0813">Transport</keyword>
<feature type="transmembrane region" description="Helical" evidence="7">
    <location>
        <begin position="192"/>
        <end position="211"/>
    </location>
</feature>
<dbReference type="InterPro" id="IPR048279">
    <property type="entry name" value="MdtK-like"/>
</dbReference>
<gene>
    <name evidence="8" type="ORF">FYJ50_03670</name>
</gene>
<comment type="subcellular location">
    <subcellularLocation>
        <location evidence="1">Cell membrane</location>
        <topology evidence="1">Multi-pass membrane protein</topology>
    </subcellularLocation>
</comment>
<keyword evidence="3" id="KW-1003">Cell membrane</keyword>
<evidence type="ECO:0000256" key="1">
    <source>
        <dbReference type="ARBA" id="ARBA00004651"/>
    </source>
</evidence>
<dbReference type="AlphaFoldDB" id="A0A7X2N2E1"/>
<evidence type="ECO:0000256" key="4">
    <source>
        <dbReference type="ARBA" id="ARBA00022692"/>
    </source>
</evidence>
<dbReference type="InterPro" id="IPR052031">
    <property type="entry name" value="Membrane_Transporter-Flippase"/>
</dbReference>
<dbReference type="GO" id="GO:0005886">
    <property type="term" value="C:plasma membrane"/>
    <property type="evidence" value="ECO:0007669"/>
    <property type="project" value="UniProtKB-SubCell"/>
</dbReference>
<dbReference type="CDD" id="cd13138">
    <property type="entry name" value="MATE_yoeA_like"/>
    <property type="match status" value="1"/>
</dbReference>
<dbReference type="Pfam" id="PF01554">
    <property type="entry name" value="MatE"/>
    <property type="match status" value="2"/>
</dbReference>
<keyword evidence="5 7" id="KW-1133">Transmembrane helix</keyword>
<organism evidence="8 9">
    <name type="scientific">Floccifex porci</name>
    <dbReference type="NCBI Taxonomy" id="2606629"/>
    <lineage>
        <taxon>Bacteria</taxon>
        <taxon>Bacillati</taxon>
        <taxon>Bacillota</taxon>
        <taxon>Erysipelotrichia</taxon>
        <taxon>Erysipelotrichales</taxon>
        <taxon>Erysipelotrichaceae</taxon>
        <taxon>Floccifex</taxon>
    </lineage>
</organism>
<evidence type="ECO:0000256" key="6">
    <source>
        <dbReference type="ARBA" id="ARBA00023136"/>
    </source>
</evidence>
<evidence type="ECO:0000256" key="2">
    <source>
        <dbReference type="ARBA" id="ARBA00022448"/>
    </source>
</evidence>